<dbReference type="PANTHER" id="PTHR45654">
    <property type="entry name" value="HOMEOBOX-LEUCINE ZIPPER PROTEIN MERISTEM L1"/>
    <property type="match status" value="1"/>
</dbReference>
<dbReference type="InterPro" id="IPR042160">
    <property type="entry name" value="HD-Zip_IV"/>
</dbReference>
<dbReference type="GO" id="GO:0005634">
    <property type="term" value="C:nucleus"/>
    <property type="evidence" value="ECO:0007669"/>
    <property type="project" value="UniProtKB-SubCell"/>
</dbReference>
<dbReference type="PROSITE" id="PS50071">
    <property type="entry name" value="HOMEOBOX_2"/>
    <property type="match status" value="1"/>
</dbReference>
<comment type="subcellular location">
    <subcellularLocation>
        <location evidence="1 9 10">Nucleus</location>
    </subcellularLocation>
</comment>
<accession>A0A3L6D7C9</accession>
<evidence type="ECO:0000256" key="4">
    <source>
        <dbReference type="ARBA" id="ARBA00023054"/>
    </source>
</evidence>
<dbReference type="InterPro" id="IPR017970">
    <property type="entry name" value="Homeobox_CS"/>
</dbReference>
<keyword evidence="7" id="KW-0804">Transcription</keyword>
<dbReference type="InterPro" id="IPR057993">
    <property type="entry name" value="HD-Zip_IV_C"/>
</dbReference>
<organism evidence="14 15">
    <name type="scientific">Zea mays</name>
    <name type="common">Maize</name>
    <dbReference type="NCBI Taxonomy" id="4577"/>
    <lineage>
        <taxon>Eukaryota</taxon>
        <taxon>Viridiplantae</taxon>
        <taxon>Streptophyta</taxon>
        <taxon>Embryophyta</taxon>
        <taxon>Tracheophyta</taxon>
        <taxon>Spermatophyta</taxon>
        <taxon>Magnoliopsida</taxon>
        <taxon>Liliopsida</taxon>
        <taxon>Poales</taxon>
        <taxon>Poaceae</taxon>
        <taxon>PACMAD clade</taxon>
        <taxon>Panicoideae</taxon>
        <taxon>Andropogonodae</taxon>
        <taxon>Andropogoneae</taxon>
        <taxon>Tripsacinae</taxon>
        <taxon>Zea</taxon>
    </lineage>
</organism>
<dbReference type="SUPFAM" id="SSF55961">
    <property type="entry name" value="Bet v1-like"/>
    <property type="match status" value="2"/>
</dbReference>
<keyword evidence="8 9" id="KW-0539">Nucleus</keyword>
<dbReference type="Proteomes" id="UP000251960">
    <property type="component" value="Unassembled WGS sequence"/>
</dbReference>
<dbReference type="GO" id="GO:0000981">
    <property type="term" value="F:DNA-binding transcription factor activity, RNA polymerase II-specific"/>
    <property type="evidence" value="ECO:0007669"/>
    <property type="project" value="InterPro"/>
</dbReference>
<dbReference type="AlphaFoldDB" id="A0A3L6D7C9"/>
<dbReference type="SMART" id="SM00389">
    <property type="entry name" value="HOX"/>
    <property type="match status" value="1"/>
</dbReference>
<keyword evidence="6 9" id="KW-0371">Homeobox</keyword>
<evidence type="ECO:0000256" key="10">
    <source>
        <dbReference type="RuleBase" id="RU000682"/>
    </source>
</evidence>
<dbReference type="Pfam" id="PF00046">
    <property type="entry name" value="Homeodomain"/>
    <property type="match status" value="1"/>
</dbReference>
<dbReference type="ExpressionAtlas" id="A0A3L6D7C9">
    <property type="expression patterns" value="baseline and differential"/>
</dbReference>
<dbReference type="Pfam" id="PF01852">
    <property type="entry name" value="START"/>
    <property type="match status" value="1"/>
</dbReference>
<dbReference type="GO" id="GO:0003677">
    <property type="term" value="F:DNA binding"/>
    <property type="evidence" value="ECO:0007669"/>
    <property type="project" value="UniProtKB-UniRule"/>
</dbReference>
<dbReference type="InterPro" id="IPR001356">
    <property type="entry name" value="HD"/>
</dbReference>
<evidence type="ECO:0000313" key="15">
    <source>
        <dbReference type="Proteomes" id="UP000251960"/>
    </source>
</evidence>
<evidence type="ECO:0000256" key="8">
    <source>
        <dbReference type="ARBA" id="ARBA00023242"/>
    </source>
</evidence>
<evidence type="ECO:0000256" key="6">
    <source>
        <dbReference type="ARBA" id="ARBA00023155"/>
    </source>
</evidence>
<evidence type="ECO:0000256" key="7">
    <source>
        <dbReference type="ARBA" id="ARBA00023163"/>
    </source>
</evidence>
<comment type="similarity">
    <text evidence="2">Belongs to the HD-ZIP homeobox family. Class IV subfamily.</text>
</comment>
<dbReference type="Gene3D" id="1.10.10.60">
    <property type="entry name" value="Homeodomain-like"/>
    <property type="match status" value="1"/>
</dbReference>
<evidence type="ECO:0000259" key="12">
    <source>
        <dbReference type="PROSITE" id="PS50071"/>
    </source>
</evidence>
<dbReference type="CDD" id="cd00086">
    <property type="entry name" value="homeodomain"/>
    <property type="match status" value="1"/>
</dbReference>
<evidence type="ECO:0000256" key="5">
    <source>
        <dbReference type="ARBA" id="ARBA00023125"/>
    </source>
</evidence>
<keyword evidence="3" id="KW-0805">Transcription regulation</keyword>
<dbReference type="SUPFAM" id="SSF46689">
    <property type="entry name" value="Homeodomain-like"/>
    <property type="match status" value="1"/>
</dbReference>
<dbReference type="FunFam" id="1.10.10.60:FF:000229">
    <property type="entry name" value="Homeobox-leucine zipper protein HDG1"/>
    <property type="match status" value="1"/>
</dbReference>
<feature type="DNA-binding region" description="Homeobox" evidence="9">
    <location>
        <begin position="64"/>
        <end position="102"/>
    </location>
</feature>
<evidence type="ECO:0000256" key="9">
    <source>
        <dbReference type="PROSITE-ProRule" id="PRU00108"/>
    </source>
</evidence>
<feature type="domain" description="START" evidence="13">
    <location>
        <begin position="225"/>
        <end position="298"/>
    </location>
</feature>
<reference evidence="14 15" key="1">
    <citation type="journal article" date="2018" name="Nat. Genet.">
        <title>Extensive intraspecific gene order and gene structural variations between Mo17 and other maize genomes.</title>
        <authorList>
            <person name="Sun S."/>
            <person name="Zhou Y."/>
            <person name="Chen J."/>
            <person name="Shi J."/>
            <person name="Zhao H."/>
            <person name="Zhao H."/>
            <person name="Song W."/>
            <person name="Zhang M."/>
            <person name="Cui Y."/>
            <person name="Dong X."/>
            <person name="Liu H."/>
            <person name="Ma X."/>
            <person name="Jiao Y."/>
            <person name="Wang B."/>
            <person name="Wei X."/>
            <person name="Stein J.C."/>
            <person name="Glaubitz J.C."/>
            <person name="Lu F."/>
            <person name="Yu G."/>
            <person name="Liang C."/>
            <person name="Fengler K."/>
            <person name="Li B."/>
            <person name="Rafalski A."/>
            <person name="Schnable P.S."/>
            <person name="Ware D.H."/>
            <person name="Buckler E.S."/>
            <person name="Lai J."/>
        </authorList>
    </citation>
    <scope>NUCLEOTIDE SEQUENCE [LARGE SCALE GENOMIC DNA]</scope>
    <source>
        <strain evidence="15">cv. Missouri 17</strain>
        <tissue evidence="14">Seedling</tissue>
    </source>
</reference>
<protein>
    <submittedName>
        <fullName evidence="14">Homeobox-leucine zipper protein ROC8</fullName>
    </submittedName>
</protein>
<dbReference type="InterPro" id="IPR009057">
    <property type="entry name" value="Homeodomain-like_sf"/>
</dbReference>
<proteinExistence type="inferred from homology"/>
<evidence type="ECO:0000256" key="2">
    <source>
        <dbReference type="ARBA" id="ARBA00006789"/>
    </source>
</evidence>
<sequence length="564" mass="61614">MDFGDDVMDGGSDAQRRKKRYHRHTPRQIQQLEAYVHPAGRQACADFPFPSVLIYWATGWMFKECPHPDENQRMQLSRELGLEPRQIKFWFQNRRTQMKAQHERQDNCFLRAENDKIRCENIAMQEALRNVICPTCGGPPVADDHFDEQKLRMENARLKEEASRFALTSKYLGRPITQLPSAQALSMSSLDLSVGGLGGPSLDLDLLSGGSSGYPPFHLLPMASKWTEFFPAIVSKARTVDVLVNGMGGRSESLLLMYEELHVMSPVVPTREFCFLRYCRQIEHGLGAAFGAHRWLAALQRACERCACLATAGIMPHRDIAAAGVTPEGKRSMMKLSQRMVNSFCASLSASQLHRWTTLSGPNDVGVRVMVHRSTDPGQPSGVVLSAATSIWLPVPCDRAFAFVRDEHTRSQWDVLSHGNPVQEVSRIPNGSHPGNCISLLRGLNASQNSMLILQESCTDASGSLVVYAPIDIPAANVVMSGEDPSAIPLLPSGFSILPDGRPGASSSRAGQAPSAGSLVTVAFQILVSSLPSAKLNAESVATVNSLISTTVEQIKAALNCASH</sequence>
<dbReference type="InterPro" id="IPR002913">
    <property type="entry name" value="START_lipid-bd_dom"/>
</dbReference>
<keyword evidence="5 9" id="KW-0238">DNA-binding</keyword>
<dbReference type="Pfam" id="PF25797">
    <property type="entry name" value="PDF2_C"/>
    <property type="match status" value="1"/>
</dbReference>
<dbReference type="PROSITE" id="PS00027">
    <property type="entry name" value="HOMEOBOX_1"/>
    <property type="match status" value="1"/>
</dbReference>
<evidence type="ECO:0000256" key="1">
    <source>
        <dbReference type="ARBA" id="ARBA00004123"/>
    </source>
</evidence>
<feature type="domain" description="Homeobox" evidence="12">
    <location>
        <begin position="62"/>
        <end position="101"/>
    </location>
</feature>
<feature type="region of interest" description="Disordered" evidence="11">
    <location>
        <begin position="1"/>
        <end position="24"/>
    </location>
</feature>
<dbReference type="EMBL" id="NCVQ01000195">
    <property type="protein sequence ID" value="PWZ04496.1"/>
    <property type="molecule type" value="Genomic_DNA"/>
</dbReference>
<gene>
    <name evidence="14" type="primary">ROC8_3</name>
    <name evidence="14" type="ORF">Zm00014a_040962</name>
</gene>
<evidence type="ECO:0000256" key="3">
    <source>
        <dbReference type="ARBA" id="ARBA00023015"/>
    </source>
</evidence>
<dbReference type="PANTHER" id="PTHR45654:SF1">
    <property type="entry name" value="HOMEOBOX-LEUCINE ZIPPER PROTEIN HDG11"/>
    <property type="match status" value="1"/>
</dbReference>
<dbReference type="GO" id="GO:0008289">
    <property type="term" value="F:lipid binding"/>
    <property type="evidence" value="ECO:0007669"/>
    <property type="project" value="InterPro"/>
</dbReference>
<keyword evidence="4" id="KW-0175">Coiled coil</keyword>
<evidence type="ECO:0000256" key="11">
    <source>
        <dbReference type="SAM" id="MobiDB-lite"/>
    </source>
</evidence>
<name>A0A3L6D7C9_MAIZE</name>
<evidence type="ECO:0000259" key="13">
    <source>
        <dbReference type="PROSITE" id="PS50848"/>
    </source>
</evidence>
<dbReference type="PROSITE" id="PS50848">
    <property type="entry name" value="START"/>
    <property type="match status" value="1"/>
</dbReference>
<comment type="caution">
    <text evidence="14">The sequence shown here is derived from an EMBL/GenBank/DDBJ whole genome shotgun (WGS) entry which is preliminary data.</text>
</comment>
<evidence type="ECO:0000313" key="14">
    <source>
        <dbReference type="EMBL" id="PWZ04496.1"/>
    </source>
</evidence>